<dbReference type="InterPro" id="IPR000871">
    <property type="entry name" value="Beta-lactam_class-A"/>
</dbReference>
<dbReference type="AlphaFoldDB" id="A0A3M9MTQ2"/>
<dbReference type="Pfam" id="PF13354">
    <property type="entry name" value="Beta-lactamase2"/>
    <property type="match status" value="1"/>
</dbReference>
<keyword evidence="4" id="KW-0378">Hydrolase</keyword>
<comment type="catalytic activity">
    <reaction evidence="1">
        <text>a beta-lactam + H2O = a substituted beta-amino acid</text>
        <dbReference type="Rhea" id="RHEA:20401"/>
        <dbReference type="ChEBI" id="CHEBI:15377"/>
        <dbReference type="ChEBI" id="CHEBI:35627"/>
        <dbReference type="ChEBI" id="CHEBI:140347"/>
        <dbReference type="EC" id="3.5.2.6"/>
    </reaction>
</comment>
<dbReference type="InterPro" id="IPR012338">
    <property type="entry name" value="Beta-lactam/transpept-like"/>
</dbReference>
<evidence type="ECO:0000313" key="5">
    <source>
        <dbReference type="Proteomes" id="UP000272117"/>
    </source>
</evidence>
<proteinExistence type="predicted"/>
<evidence type="ECO:0000259" key="3">
    <source>
        <dbReference type="Pfam" id="PF13354"/>
    </source>
</evidence>
<feature type="signal peptide" evidence="2">
    <location>
        <begin position="1"/>
        <end position="21"/>
    </location>
</feature>
<dbReference type="PANTHER" id="PTHR35333">
    <property type="entry name" value="BETA-LACTAMASE"/>
    <property type="match status" value="1"/>
</dbReference>
<comment type="caution">
    <text evidence="4">The sequence shown here is derived from an EMBL/GenBank/DDBJ whole genome shotgun (WGS) entry which is preliminary data.</text>
</comment>
<dbReference type="InterPro" id="IPR045155">
    <property type="entry name" value="Beta-lactam_cat"/>
</dbReference>
<feature type="domain" description="Beta-lactamase class A catalytic" evidence="3">
    <location>
        <begin position="47"/>
        <end position="262"/>
    </location>
</feature>
<evidence type="ECO:0000256" key="1">
    <source>
        <dbReference type="ARBA" id="ARBA00001526"/>
    </source>
</evidence>
<gene>
    <name evidence="4" type="ORF">EFB08_09145</name>
</gene>
<keyword evidence="2" id="KW-0732">Signal</keyword>
<evidence type="ECO:0000313" key="4">
    <source>
        <dbReference type="EMBL" id="RNI28891.1"/>
    </source>
</evidence>
<dbReference type="OrthoDB" id="1422836at2"/>
<dbReference type="SUPFAM" id="SSF56601">
    <property type="entry name" value="beta-lactamase/transpeptidase-like"/>
    <property type="match status" value="1"/>
</dbReference>
<dbReference type="GO" id="GO:0046677">
    <property type="term" value="P:response to antibiotic"/>
    <property type="evidence" value="ECO:0007669"/>
    <property type="project" value="InterPro"/>
</dbReference>
<feature type="chain" id="PRO_5018290361" evidence="2">
    <location>
        <begin position="22"/>
        <end position="306"/>
    </location>
</feature>
<protein>
    <submittedName>
        <fullName evidence="4">Serine hydrolase</fullName>
    </submittedName>
</protein>
<dbReference type="Gene3D" id="3.40.710.10">
    <property type="entry name" value="DD-peptidase/beta-lactamase superfamily"/>
    <property type="match status" value="1"/>
</dbReference>
<dbReference type="EMBL" id="RJJD01000004">
    <property type="protein sequence ID" value="RNI28891.1"/>
    <property type="molecule type" value="Genomic_DNA"/>
</dbReference>
<reference evidence="4 5" key="1">
    <citation type="submission" date="2018-11" db="EMBL/GenBank/DDBJ databases">
        <title>Rufibacter latericius sp. nov., isolated from water in Baiyang Lake.</title>
        <authorList>
            <person name="Yang Y."/>
        </authorList>
    </citation>
    <scope>NUCLEOTIDE SEQUENCE [LARGE SCALE GENOMIC DNA]</scope>
    <source>
        <strain evidence="4 5">R-22-1c-1</strain>
    </source>
</reference>
<sequence length="306" mass="34553">MLRRYFLPVLLLFSFASFAQKAPKEKTDVKLTQKLQALTKDFQGEVGIYVKNLKTGRIVAINADTLFPTASMIKVPIMVAMFDKIEKGEIDPKTILRYRDSLYYAGEDIVGNFKDSSTVALGKIQMLSITTSDNTGSLWLQQLAGGGTAINVWLEKNGFTHTRMNSRTPGRRPNWEKYGWGQTTPREMASLVTMIRDGKAVSPAASERMYRNMGRIYFDNEALSQIPPYVHTASKSGAVNQSRSEVVLVNAPHGDYVFCIITKNQKDESWEYNNAGYALIRAVSKTLWQHFEPKSEWQPAKGVERY</sequence>
<dbReference type="GO" id="GO:0030655">
    <property type="term" value="P:beta-lactam antibiotic catabolic process"/>
    <property type="evidence" value="ECO:0007669"/>
    <property type="project" value="InterPro"/>
</dbReference>
<keyword evidence="5" id="KW-1185">Reference proteome</keyword>
<organism evidence="4 5">
    <name type="scientific">Rufibacter latericius</name>
    <dbReference type="NCBI Taxonomy" id="2487040"/>
    <lineage>
        <taxon>Bacteria</taxon>
        <taxon>Pseudomonadati</taxon>
        <taxon>Bacteroidota</taxon>
        <taxon>Cytophagia</taxon>
        <taxon>Cytophagales</taxon>
        <taxon>Hymenobacteraceae</taxon>
        <taxon>Rufibacter</taxon>
    </lineage>
</organism>
<name>A0A3M9MTQ2_9BACT</name>
<dbReference type="Proteomes" id="UP000272117">
    <property type="component" value="Unassembled WGS sequence"/>
</dbReference>
<evidence type="ECO:0000256" key="2">
    <source>
        <dbReference type="SAM" id="SignalP"/>
    </source>
</evidence>
<dbReference type="RefSeq" id="WP_123126747.1">
    <property type="nucleotide sequence ID" value="NZ_RJJD01000004.1"/>
</dbReference>
<dbReference type="PANTHER" id="PTHR35333:SF4">
    <property type="entry name" value="SLR0121 PROTEIN"/>
    <property type="match status" value="1"/>
</dbReference>
<accession>A0A3M9MTQ2</accession>
<dbReference type="GO" id="GO:0008800">
    <property type="term" value="F:beta-lactamase activity"/>
    <property type="evidence" value="ECO:0007669"/>
    <property type="project" value="UniProtKB-EC"/>
</dbReference>